<evidence type="ECO:0000313" key="2">
    <source>
        <dbReference type="Proteomes" id="UP001176941"/>
    </source>
</evidence>
<dbReference type="EMBL" id="OX459953">
    <property type="protein sequence ID" value="CAI9158409.1"/>
    <property type="molecule type" value="Genomic_DNA"/>
</dbReference>
<sequence>MVKKKCFLQCRRPRFNPWVGKILWRRKWQPTLVFLPGEFYEQRSLAGYSPWGGKELDTTEPLTLQGFLLVQAIKNLYKVQATWDQSLGMEDPLEKGNATHSSILVQRIPRMEEPSGLQFLGSQRVGPN</sequence>
<accession>A0ABN8YAK0</accession>
<proteinExistence type="predicted"/>
<reference evidence="1" key="1">
    <citation type="submission" date="2023-04" db="EMBL/GenBank/DDBJ databases">
        <authorList>
            <consortium name="ELIXIR-Norway"/>
        </authorList>
    </citation>
    <scope>NUCLEOTIDE SEQUENCE [LARGE SCALE GENOMIC DNA]</scope>
</reference>
<organism evidence="1 2">
    <name type="scientific">Rangifer tarandus platyrhynchus</name>
    <name type="common">Svalbard reindeer</name>
    <dbReference type="NCBI Taxonomy" id="3082113"/>
    <lineage>
        <taxon>Eukaryota</taxon>
        <taxon>Metazoa</taxon>
        <taxon>Chordata</taxon>
        <taxon>Craniata</taxon>
        <taxon>Vertebrata</taxon>
        <taxon>Euteleostomi</taxon>
        <taxon>Mammalia</taxon>
        <taxon>Eutheria</taxon>
        <taxon>Laurasiatheria</taxon>
        <taxon>Artiodactyla</taxon>
        <taxon>Ruminantia</taxon>
        <taxon>Pecora</taxon>
        <taxon>Cervidae</taxon>
        <taxon>Odocoileinae</taxon>
        <taxon>Rangifer</taxon>
    </lineage>
</organism>
<name>A0ABN8YAK0_RANTA</name>
<gene>
    <name evidence="1" type="ORF">MRATA1EN1_LOCUS7371</name>
</gene>
<protein>
    <submittedName>
        <fullName evidence="1">Uncharacterized protein</fullName>
    </submittedName>
</protein>
<evidence type="ECO:0000313" key="1">
    <source>
        <dbReference type="EMBL" id="CAI9158409.1"/>
    </source>
</evidence>
<keyword evidence="2" id="KW-1185">Reference proteome</keyword>
<dbReference type="Proteomes" id="UP001176941">
    <property type="component" value="Chromosome 17"/>
</dbReference>